<organism evidence="2 3">
    <name type="scientific">Araneus ventricosus</name>
    <name type="common">Orbweaver spider</name>
    <name type="synonym">Epeira ventricosa</name>
    <dbReference type="NCBI Taxonomy" id="182803"/>
    <lineage>
        <taxon>Eukaryota</taxon>
        <taxon>Metazoa</taxon>
        <taxon>Ecdysozoa</taxon>
        <taxon>Arthropoda</taxon>
        <taxon>Chelicerata</taxon>
        <taxon>Arachnida</taxon>
        <taxon>Araneae</taxon>
        <taxon>Araneomorphae</taxon>
        <taxon>Entelegynae</taxon>
        <taxon>Araneoidea</taxon>
        <taxon>Araneidae</taxon>
        <taxon>Araneus</taxon>
    </lineage>
</organism>
<dbReference type="Gene3D" id="3.30.420.10">
    <property type="entry name" value="Ribonuclease H-like superfamily/Ribonuclease H"/>
    <property type="match status" value="1"/>
</dbReference>
<dbReference type="EMBL" id="BGPR01044040">
    <property type="protein sequence ID" value="GBO20722.1"/>
    <property type="molecule type" value="Genomic_DNA"/>
</dbReference>
<dbReference type="OrthoDB" id="6436996at2759"/>
<dbReference type="CDD" id="cd09276">
    <property type="entry name" value="Rnase_HI_RT_non_LTR"/>
    <property type="match status" value="1"/>
</dbReference>
<reference evidence="2 3" key="1">
    <citation type="journal article" date="2019" name="Sci. Rep.">
        <title>Orb-weaving spider Araneus ventricosus genome elucidates the spidroin gene catalogue.</title>
        <authorList>
            <person name="Kono N."/>
            <person name="Nakamura H."/>
            <person name="Ohtoshi R."/>
            <person name="Moran D.A.P."/>
            <person name="Shinohara A."/>
            <person name="Yoshida Y."/>
            <person name="Fujiwara M."/>
            <person name="Mori M."/>
            <person name="Tomita M."/>
            <person name="Arakawa K."/>
        </authorList>
    </citation>
    <scope>NUCLEOTIDE SEQUENCE [LARGE SCALE GENOMIC DNA]</scope>
</reference>
<accession>A0A4Y2V874</accession>
<name>A0A4Y2V874_ARAVE</name>
<sequence length="223" mass="25818">MFCALQKIAASQQRLFCIYTDSMSALEALRHADKRMHPVAEDILCYMRELQTQGFNILFCWVPSHVGIVGNEQADSAAKAASNVWQSPVPCNDLKMFATRHIHSLWQELWDLEFRNKLHLIKPHINMWSIIPTRVTDVKLTRLRIGHTRFTHKHLLFGESAPECRTCRTNFTVAHILTECPTFNSQRVTYFNSSSHNMKELLGELPHPHLFDFLKAIGFYHSI</sequence>
<dbReference type="InterPro" id="IPR036397">
    <property type="entry name" value="RNaseH_sf"/>
</dbReference>
<dbReference type="GO" id="GO:0003676">
    <property type="term" value="F:nucleic acid binding"/>
    <property type="evidence" value="ECO:0007669"/>
    <property type="project" value="InterPro"/>
</dbReference>
<dbReference type="InterPro" id="IPR002156">
    <property type="entry name" value="RNaseH_domain"/>
</dbReference>
<dbReference type="AlphaFoldDB" id="A0A4Y2V874"/>
<gene>
    <name evidence="2" type="ORF">AVEN_216296_1</name>
</gene>
<proteinExistence type="predicted"/>
<evidence type="ECO:0000313" key="2">
    <source>
        <dbReference type="EMBL" id="GBO20722.1"/>
    </source>
</evidence>
<keyword evidence="3" id="KW-1185">Reference proteome</keyword>
<dbReference type="Pfam" id="PF00075">
    <property type="entry name" value="RNase_H"/>
    <property type="match status" value="1"/>
</dbReference>
<dbReference type="PROSITE" id="PS50879">
    <property type="entry name" value="RNASE_H_1"/>
    <property type="match status" value="1"/>
</dbReference>
<protein>
    <recommendedName>
        <fullName evidence="1">RNase H type-1 domain-containing protein</fullName>
    </recommendedName>
</protein>
<dbReference type="InterPro" id="IPR012337">
    <property type="entry name" value="RNaseH-like_sf"/>
</dbReference>
<comment type="caution">
    <text evidence="2">The sequence shown here is derived from an EMBL/GenBank/DDBJ whole genome shotgun (WGS) entry which is preliminary data.</text>
</comment>
<dbReference type="Proteomes" id="UP000499080">
    <property type="component" value="Unassembled WGS sequence"/>
</dbReference>
<evidence type="ECO:0000313" key="3">
    <source>
        <dbReference type="Proteomes" id="UP000499080"/>
    </source>
</evidence>
<feature type="domain" description="RNase H type-1" evidence="1">
    <location>
        <begin position="1"/>
        <end position="83"/>
    </location>
</feature>
<evidence type="ECO:0000259" key="1">
    <source>
        <dbReference type="PROSITE" id="PS50879"/>
    </source>
</evidence>
<dbReference type="GO" id="GO:0004523">
    <property type="term" value="F:RNA-DNA hybrid ribonuclease activity"/>
    <property type="evidence" value="ECO:0007669"/>
    <property type="project" value="InterPro"/>
</dbReference>
<dbReference type="SUPFAM" id="SSF53098">
    <property type="entry name" value="Ribonuclease H-like"/>
    <property type="match status" value="1"/>
</dbReference>